<keyword evidence="5" id="KW-0175">Coiled coil</keyword>
<feature type="region of interest" description="Disordered" evidence="6">
    <location>
        <begin position="1"/>
        <end position="20"/>
    </location>
</feature>
<dbReference type="PANTHER" id="PTHR13026">
    <property type="entry name" value="NNP-1 PROTEIN NOVEL NUCLEAR PROTEIN 1 NOP52"/>
    <property type="match status" value="1"/>
</dbReference>
<dbReference type="GO" id="GO:0030688">
    <property type="term" value="C:preribosome, small subunit precursor"/>
    <property type="evidence" value="ECO:0007669"/>
    <property type="project" value="InterPro"/>
</dbReference>
<comment type="subcellular location">
    <subcellularLocation>
        <location evidence="1">Nucleus</location>
    </subcellularLocation>
</comment>
<dbReference type="OrthoDB" id="2019504at2759"/>
<accession>W7TDA4</accession>
<feature type="region of interest" description="Disordered" evidence="6">
    <location>
        <begin position="666"/>
        <end position="703"/>
    </location>
</feature>
<comment type="similarity">
    <text evidence="2">Belongs to the RRP1 family.</text>
</comment>
<name>W7TDA4_9STRA</name>
<keyword evidence="8" id="KW-1185">Reference proteome</keyword>
<dbReference type="GO" id="GO:0006364">
    <property type="term" value="P:rRNA processing"/>
    <property type="evidence" value="ECO:0007669"/>
    <property type="project" value="UniProtKB-KW"/>
</dbReference>
<organism evidence="7 8">
    <name type="scientific">Nannochloropsis gaditana</name>
    <dbReference type="NCBI Taxonomy" id="72520"/>
    <lineage>
        <taxon>Eukaryota</taxon>
        <taxon>Sar</taxon>
        <taxon>Stramenopiles</taxon>
        <taxon>Ochrophyta</taxon>
        <taxon>Eustigmatophyceae</taxon>
        <taxon>Eustigmatales</taxon>
        <taxon>Monodopsidaceae</taxon>
        <taxon>Nannochloropsis</taxon>
    </lineage>
</organism>
<keyword evidence="3" id="KW-0698">rRNA processing</keyword>
<feature type="region of interest" description="Disordered" evidence="6">
    <location>
        <begin position="441"/>
        <end position="616"/>
    </location>
</feature>
<sequence length="703" mass="75957">MGLMGRGGSSTRSTGKIRVPASTQVKKANDLCDPPFNEEVTAELASSGLEGSINGGKMLPEEEKEIIGFAKRLAANEKRERDQALKRLEVWMAKHKNLSEKDFLKIWKGLFYCMWMSDRARVQQDLGGAISRLVHCFGRDSGRAHLFVGAFYRTVRREWPGLDQHRLDKFYSFMRRMLRECLRFAQQRAWSAEALVSVVFPLNAEVLQQPWPNGLRLHACDLILPELARVGGGELTTAQALEVLQPFLVAMATSADRVVAERARARVLLDLVASKEAEGVEAGGKEDVDAVSCMAGVDMEAVQATVFGLASSSATRERYRAALYEAHKAFQKLTGKKRADPAKAIRVSFPVVEAGKGVLMGPQGTERGGGGGEAGDGEEGESCIDSGNGVKKRKAHAVLAEDRMKRERTGTVDSKTLSRGKEAVDLRDSKVLGATVTEKAVKGKAGVKKMMSMQKPAEKDGKSLEGMTQPTAKKKSIDLSSQKSKGESSASKRNADEEKAIAKSVTAKRLKADILGATGGNANPKRKSEGDDAPSEAARGSIAHKLSARKVEAETNKAEEASHLPAMRHSQAPGKANKKKDATASSTAPSPSNATTGKTEAAFIPSKTFTGGKPGYVYKKDRQGLGYYLDVGQRGGKKVRWGKVQVKLFNKDASPADGKRKTVSFMRESSGRVRGKTRVAGDKMGRGKGGGGPNNRRRAVSYF</sequence>
<evidence type="ECO:0000256" key="1">
    <source>
        <dbReference type="ARBA" id="ARBA00004123"/>
    </source>
</evidence>
<keyword evidence="4" id="KW-0539">Nucleus</keyword>
<evidence type="ECO:0000256" key="2">
    <source>
        <dbReference type="ARBA" id="ARBA00006374"/>
    </source>
</evidence>
<feature type="coiled-coil region" evidence="5">
    <location>
        <begin position="74"/>
        <end position="101"/>
    </location>
</feature>
<dbReference type="Proteomes" id="UP000019335">
    <property type="component" value="Chromosome 14"/>
</dbReference>
<evidence type="ECO:0000313" key="7">
    <source>
        <dbReference type="EMBL" id="EWM24267.1"/>
    </source>
</evidence>
<evidence type="ECO:0000256" key="3">
    <source>
        <dbReference type="ARBA" id="ARBA00022552"/>
    </source>
</evidence>
<evidence type="ECO:0000256" key="6">
    <source>
        <dbReference type="SAM" id="MobiDB-lite"/>
    </source>
</evidence>
<evidence type="ECO:0000313" key="8">
    <source>
        <dbReference type="Proteomes" id="UP000019335"/>
    </source>
</evidence>
<feature type="compositionally biased region" description="Basic and acidic residues" evidence="6">
    <location>
        <begin position="549"/>
        <end position="562"/>
    </location>
</feature>
<reference evidence="7 8" key="1">
    <citation type="journal article" date="2014" name="Mol. Plant">
        <title>Chromosome Scale Genome Assembly and Transcriptome Profiling of Nannochloropsis gaditana in Nitrogen Depletion.</title>
        <authorList>
            <person name="Corteggiani Carpinelli E."/>
            <person name="Telatin A."/>
            <person name="Vitulo N."/>
            <person name="Forcato C."/>
            <person name="D'Angelo M."/>
            <person name="Schiavon R."/>
            <person name="Vezzi A."/>
            <person name="Giacometti G.M."/>
            <person name="Morosinotto T."/>
            <person name="Valle G."/>
        </authorList>
    </citation>
    <scope>NUCLEOTIDE SEQUENCE [LARGE SCALE GENOMIC DNA]</scope>
    <source>
        <strain evidence="7 8">B-31</strain>
    </source>
</reference>
<dbReference type="EMBL" id="AZIL01001306">
    <property type="protein sequence ID" value="EWM24267.1"/>
    <property type="molecule type" value="Genomic_DNA"/>
</dbReference>
<evidence type="ECO:0000256" key="4">
    <source>
        <dbReference type="ARBA" id="ARBA00023242"/>
    </source>
</evidence>
<feature type="region of interest" description="Disordered" evidence="6">
    <location>
        <begin position="358"/>
        <end position="389"/>
    </location>
</feature>
<comment type="caution">
    <text evidence="7">The sequence shown here is derived from an EMBL/GenBank/DDBJ whole genome shotgun (WGS) entry which is preliminary data.</text>
</comment>
<evidence type="ECO:0000256" key="5">
    <source>
        <dbReference type="SAM" id="Coils"/>
    </source>
</evidence>
<dbReference type="AlphaFoldDB" id="W7TDA4"/>
<feature type="compositionally biased region" description="Low complexity" evidence="6">
    <location>
        <begin position="480"/>
        <end position="492"/>
    </location>
</feature>
<feature type="compositionally biased region" description="Low complexity" evidence="6">
    <location>
        <begin position="583"/>
        <end position="596"/>
    </location>
</feature>
<proteinExistence type="inferred from homology"/>
<dbReference type="InterPro" id="IPR010301">
    <property type="entry name" value="RRP1"/>
</dbReference>
<gene>
    <name evidence="7" type="ORF">Naga_100020g26</name>
</gene>
<dbReference type="PANTHER" id="PTHR13026:SF0">
    <property type="entry name" value="RIBOSOMAL RNA PROCESSING 1B"/>
    <property type="match status" value="1"/>
</dbReference>
<dbReference type="GO" id="GO:0005634">
    <property type="term" value="C:nucleus"/>
    <property type="evidence" value="ECO:0007669"/>
    <property type="project" value="UniProtKB-SubCell"/>
</dbReference>
<dbReference type="Pfam" id="PF05997">
    <property type="entry name" value="Nop52"/>
    <property type="match status" value="1"/>
</dbReference>
<protein>
    <submittedName>
        <fullName evidence="7">Ribosomal rna processing protein 1</fullName>
    </submittedName>
</protein>